<dbReference type="HAMAP" id="MF_00036_B">
    <property type="entry name" value="Ala_tRNA_synth_B"/>
    <property type="match status" value="1"/>
</dbReference>
<reference evidence="15 16" key="1">
    <citation type="submission" date="2016-07" db="EMBL/GenBank/DDBJ databases">
        <title>Pervasive Adenine N6-methylation of Active Genes in Fungi.</title>
        <authorList>
            <consortium name="DOE Joint Genome Institute"/>
            <person name="Mondo S.J."/>
            <person name="Dannebaum R.O."/>
            <person name="Kuo R.C."/>
            <person name="Labutti K."/>
            <person name="Haridas S."/>
            <person name="Kuo A."/>
            <person name="Salamov A."/>
            <person name="Ahrendt S.R."/>
            <person name="Lipzen A."/>
            <person name="Sullivan W."/>
            <person name="Andreopoulos W.B."/>
            <person name="Clum A."/>
            <person name="Lindquist E."/>
            <person name="Daum C."/>
            <person name="Ramamoorthy G.K."/>
            <person name="Gryganskyi A."/>
            <person name="Culley D."/>
            <person name="Magnuson J.K."/>
            <person name="James T.Y."/>
            <person name="O'Malley M.A."/>
            <person name="Stajich J.E."/>
            <person name="Spatafora J.W."/>
            <person name="Visel A."/>
            <person name="Grigoriev I.V."/>
        </authorList>
    </citation>
    <scope>NUCLEOTIDE SEQUENCE [LARGE SCALE GENOMIC DNA]</scope>
    <source>
        <strain evidence="15 16">PL171</strain>
    </source>
</reference>
<evidence type="ECO:0000256" key="5">
    <source>
        <dbReference type="ARBA" id="ARBA00022598"/>
    </source>
</evidence>
<dbReference type="InterPro" id="IPR050058">
    <property type="entry name" value="Ala-tRNA_ligase"/>
</dbReference>
<dbReference type="InterPro" id="IPR018162">
    <property type="entry name" value="Ala-tRNA-ligase_IIc_anticod-bd"/>
</dbReference>
<dbReference type="GO" id="GO:0000049">
    <property type="term" value="F:tRNA binding"/>
    <property type="evidence" value="ECO:0007669"/>
    <property type="project" value="UniProtKB-KW"/>
</dbReference>
<dbReference type="Gene3D" id="3.30.980.10">
    <property type="entry name" value="Threonyl-trna Synthetase, Chain A, domain 2"/>
    <property type="match status" value="1"/>
</dbReference>
<dbReference type="Proteomes" id="UP000193411">
    <property type="component" value="Unassembled WGS sequence"/>
</dbReference>
<dbReference type="GO" id="GO:0006419">
    <property type="term" value="P:alanyl-tRNA aminoacylation"/>
    <property type="evidence" value="ECO:0007669"/>
    <property type="project" value="InterPro"/>
</dbReference>
<dbReference type="InterPro" id="IPR023033">
    <property type="entry name" value="Ala_tRNA_ligase_euk/bac"/>
</dbReference>
<dbReference type="Gene3D" id="2.40.30.130">
    <property type="match status" value="1"/>
</dbReference>
<evidence type="ECO:0000256" key="8">
    <source>
        <dbReference type="ARBA" id="ARBA00022833"/>
    </source>
</evidence>
<dbReference type="Pfam" id="PF01411">
    <property type="entry name" value="tRNA-synt_2c"/>
    <property type="match status" value="1"/>
</dbReference>
<dbReference type="GO" id="GO:0046872">
    <property type="term" value="F:metal ion binding"/>
    <property type="evidence" value="ECO:0007669"/>
    <property type="project" value="UniProtKB-KW"/>
</dbReference>
<evidence type="ECO:0000256" key="2">
    <source>
        <dbReference type="ARBA" id="ARBA00013168"/>
    </source>
</evidence>
<dbReference type="AlphaFoldDB" id="A0A1Y2H6D1"/>
<dbReference type="SUPFAM" id="SSF55681">
    <property type="entry name" value="Class II aaRS and biotin synthetases"/>
    <property type="match status" value="1"/>
</dbReference>
<evidence type="ECO:0000256" key="9">
    <source>
        <dbReference type="ARBA" id="ARBA00022840"/>
    </source>
</evidence>
<evidence type="ECO:0000256" key="1">
    <source>
        <dbReference type="ARBA" id="ARBA00008429"/>
    </source>
</evidence>
<evidence type="ECO:0000313" key="16">
    <source>
        <dbReference type="Proteomes" id="UP000193411"/>
    </source>
</evidence>
<keyword evidence="10" id="KW-0694">RNA-binding</keyword>
<evidence type="ECO:0000256" key="10">
    <source>
        <dbReference type="ARBA" id="ARBA00022884"/>
    </source>
</evidence>
<dbReference type="PANTHER" id="PTHR11777:SF9">
    <property type="entry name" value="ALANINE--TRNA LIGASE, CYTOPLASMIC"/>
    <property type="match status" value="1"/>
</dbReference>
<dbReference type="SMART" id="SM00863">
    <property type="entry name" value="tRNA_SAD"/>
    <property type="match status" value="1"/>
</dbReference>
<dbReference type="InterPro" id="IPR009000">
    <property type="entry name" value="Transl_B-barrel_sf"/>
</dbReference>
<dbReference type="GO" id="GO:0002161">
    <property type="term" value="F:aminoacyl-tRNA deacylase activity"/>
    <property type="evidence" value="ECO:0007669"/>
    <property type="project" value="TreeGrafter"/>
</dbReference>
<protein>
    <recommendedName>
        <fullName evidence="3">Alanine--tRNA ligase</fullName>
        <ecNumber evidence="2">6.1.1.7</ecNumber>
    </recommendedName>
</protein>
<feature type="domain" description="Alanyl-transfer RNA synthetases family profile" evidence="14">
    <location>
        <begin position="47"/>
        <end position="806"/>
    </location>
</feature>
<comment type="catalytic activity">
    <reaction evidence="13">
        <text>tRNA(Ala) + L-alanine + ATP = L-alanyl-tRNA(Ala) + AMP + diphosphate</text>
        <dbReference type="Rhea" id="RHEA:12540"/>
        <dbReference type="Rhea" id="RHEA-COMP:9657"/>
        <dbReference type="Rhea" id="RHEA-COMP:9923"/>
        <dbReference type="ChEBI" id="CHEBI:30616"/>
        <dbReference type="ChEBI" id="CHEBI:33019"/>
        <dbReference type="ChEBI" id="CHEBI:57972"/>
        <dbReference type="ChEBI" id="CHEBI:78442"/>
        <dbReference type="ChEBI" id="CHEBI:78497"/>
        <dbReference type="ChEBI" id="CHEBI:456215"/>
        <dbReference type="EC" id="6.1.1.7"/>
    </reaction>
</comment>
<evidence type="ECO:0000256" key="12">
    <source>
        <dbReference type="ARBA" id="ARBA00023146"/>
    </source>
</evidence>
<dbReference type="FunFam" id="2.40.30.130:FF:000004">
    <property type="entry name" value="Alanine--tRNA ligase"/>
    <property type="match status" value="1"/>
</dbReference>
<evidence type="ECO:0000256" key="4">
    <source>
        <dbReference type="ARBA" id="ARBA00022555"/>
    </source>
</evidence>
<dbReference type="Gene3D" id="3.30.930.10">
    <property type="entry name" value="Bira Bifunctional Protein, Domain 2"/>
    <property type="match status" value="1"/>
</dbReference>
<keyword evidence="11" id="KW-0648">Protein biosynthesis</keyword>
<dbReference type="OrthoDB" id="2423964at2759"/>
<comment type="similarity">
    <text evidence="1">Belongs to the class-II aminoacyl-tRNA synthetase family. Alax-L subfamily.</text>
</comment>
<feature type="non-terminal residue" evidence="15">
    <location>
        <position position="1002"/>
    </location>
</feature>
<dbReference type="SUPFAM" id="SSF50447">
    <property type="entry name" value="Translation proteins"/>
    <property type="match status" value="1"/>
</dbReference>
<evidence type="ECO:0000256" key="7">
    <source>
        <dbReference type="ARBA" id="ARBA00022741"/>
    </source>
</evidence>
<evidence type="ECO:0000256" key="13">
    <source>
        <dbReference type="ARBA" id="ARBA00048300"/>
    </source>
</evidence>
<evidence type="ECO:0000259" key="14">
    <source>
        <dbReference type="PROSITE" id="PS50860"/>
    </source>
</evidence>
<dbReference type="GO" id="GO:0005739">
    <property type="term" value="C:mitochondrion"/>
    <property type="evidence" value="ECO:0007669"/>
    <property type="project" value="TreeGrafter"/>
</dbReference>
<proteinExistence type="inferred from homology"/>
<evidence type="ECO:0000256" key="6">
    <source>
        <dbReference type="ARBA" id="ARBA00022723"/>
    </source>
</evidence>
<keyword evidence="9" id="KW-0067">ATP-binding</keyword>
<dbReference type="FunFam" id="3.30.930.10:FF:000011">
    <property type="entry name" value="Alanine--tRNA ligase, cytoplasmic"/>
    <property type="match status" value="1"/>
</dbReference>
<dbReference type="GO" id="GO:0005524">
    <property type="term" value="F:ATP binding"/>
    <property type="evidence" value="ECO:0007669"/>
    <property type="project" value="UniProtKB-KW"/>
</dbReference>
<dbReference type="InterPro" id="IPR018164">
    <property type="entry name" value="Ala-tRNA-synth_IIc_N"/>
</dbReference>
<sequence>MHASVRIRPWLAAPRSIAATPTRPAAAAPPPAASTAIPLHSIRRRHWTAPKVRSTFINYFASTHNHTHVPSSNTIPHDDPTLLFANAGMNQFKPIFLGTADPNSPMAKWTRAVNSQKCIRAGGKHNDLEDVGKDTYHHTFFEMLGNWSFGNYFKKEAIEYAWVLLTEVYGLDKNRLYVTYFGGDEKLGLHADTEARDLWIKLGLPADRVLPYGSKDNFWEMGDQGPCGPCSEIHYDLLNTGRFVPTLVNADDPTLIEIWNLVFIQFNREPDGSLRRLPTKHVDTGMGFERLVCALQGKLSNYDTDVFTPIFARIQQVTGARPYAGKLGTEDTDGIDMAYRVVADHVRTLTIAIADGGMPSNDGRGYVLRRILRRGVRYARSAFGRPADTPLFSSLVDAVVESLGDAFPEVKANAETVKQILDEEEVAFAKTLDRGLRLFESIAARSAHQKRISGADAWKLYDTFGFPIDLTRLIAEEKGLQVDDAGFEAEQAKAKELSRRRKETEGEQVIRLDVHAIKAAEAAGVAKTDDSFKYNTATLDGAKVIAVYKNGEWILDGKHVAISEGEAAGVLLDRTSFYAESGGQEADKGSLAIDGELEFAVENVHVYAGYVLHTGLLKYGALKVGQSVTASIDTLRRWPLRNNHTATHVLNHALRSVLGEGVDQKGSLVAPTKLRFDFSAKAPLAHKDLVNIEAKTADTIKRALPVFAKEVPLAHAKAINGLRAVFGEVYPDPVRVVSIGVSVEDLVSDPNNAKWPEYSIELCGGTHAGTSLELGSFAVMEESAIAKGVRRIVAVTGPQAIAAHDEAASFVQELNKLSGLSGFALGEAVKEAAKEVDLRVMPAAAKMHAREVVGAHKKRFDDWNKAQKAAKATAAVEEVKAYFAGDEANNKPYLVRVLDVGGNNKAVQLAIAAVKATGGEGKAALFITVAEGAKVSYAAYVDKSLHGKVTATQWAEVVAKAVDGKMGGKEEMAQGAGPRWRLWMRLSGWPRSLPRSSSPKFT</sequence>
<gene>
    <name evidence="15" type="ORF">BCR44DRAFT_138314</name>
</gene>
<keyword evidence="5" id="KW-0436">Ligase</keyword>
<dbReference type="InterPro" id="IPR018165">
    <property type="entry name" value="Ala-tRNA-synth_IIc_core"/>
</dbReference>
<dbReference type="InterPro" id="IPR002318">
    <property type="entry name" value="Ala-tRNA-lgiase_IIc"/>
</dbReference>
<dbReference type="InterPro" id="IPR003156">
    <property type="entry name" value="DHHA1_dom"/>
</dbReference>
<keyword evidence="12 15" id="KW-0030">Aminoacyl-tRNA synthetase</keyword>
<keyword evidence="8" id="KW-0862">Zinc</keyword>
<keyword evidence="4" id="KW-0820">tRNA-binding</keyword>
<dbReference type="PANTHER" id="PTHR11777">
    <property type="entry name" value="ALANYL-TRNA SYNTHETASE"/>
    <property type="match status" value="1"/>
</dbReference>
<evidence type="ECO:0000256" key="11">
    <source>
        <dbReference type="ARBA" id="ARBA00022917"/>
    </source>
</evidence>
<keyword evidence="16" id="KW-1185">Reference proteome</keyword>
<dbReference type="Pfam" id="PF07973">
    <property type="entry name" value="tRNA_SAD"/>
    <property type="match status" value="1"/>
</dbReference>
<dbReference type="CDD" id="cd00673">
    <property type="entry name" value="AlaRS_core"/>
    <property type="match status" value="1"/>
</dbReference>
<dbReference type="GO" id="GO:0004813">
    <property type="term" value="F:alanine-tRNA ligase activity"/>
    <property type="evidence" value="ECO:0007669"/>
    <property type="project" value="UniProtKB-EC"/>
</dbReference>
<keyword evidence="7" id="KW-0547">Nucleotide-binding</keyword>
<dbReference type="Gene3D" id="3.10.310.40">
    <property type="match status" value="1"/>
</dbReference>
<evidence type="ECO:0000256" key="3">
    <source>
        <dbReference type="ARBA" id="ARBA00017959"/>
    </source>
</evidence>
<organism evidence="15 16">
    <name type="scientific">Catenaria anguillulae PL171</name>
    <dbReference type="NCBI Taxonomy" id="765915"/>
    <lineage>
        <taxon>Eukaryota</taxon>
        <taxon>Fungi</taxon>
        <taxon>Fungi incertae sedis</taxon>
        <taxon>Blastocladiomycota</taxon>
        <taxon>Blastocladiomycetes</taxon>
        <taxon>Blastocladiales</taxon>
        <taxon>Catenariaceae</taxon>
        <taxon>Catenaria</taxon>
    </lineage>
</organism>
<comment type="caution">
    <text evidence="15">The sequence shown here is derived from an EMBL/GenBank/DDBJ whole genome shotgun (WGS) entry which is preliminary data.</text>
</comment>
<keyword evidence="6" id="KW-0479">Metal-binding</keyword>
<dbReference type="Pfam" id="PF02272">
    <property type="entry name" value="DHHA1"/>
    <property type="match status" value="1"/>
</dbReference>
<dbReference type="PRINTS" id="PR00980">
    <property type="entry name" value="TRNASYNTHALA"/>
</dbReference>
<dbReference type="SUPFAM" id="SSF55186">
    <property type="entry name" value="ThrRS/AlaRS common domain"/>
    <property type="match status" value="1"/>
</dbReference>
<dbReference type="PROSITE" id="PS50860">
    <property type="entry name" value="AA_TRNA_LIGASE_II_ALA"/>
    <property type="match status" value="1"/>
</dbReference>
<accession>A0A1Y2H6D1</accession>
<name>A0A1Y2H6D1_9FUNG</name>
<dbReference type="STRING" id="765915.A0A1Y2H6D1"/>
<dbReference type="InterPro" id="IPR012947">
    <property type="entry name" value="tRNA_SAD"/>
</dbReference>
<evidence type="ECO:0000313" key="15">
    <source>
        <dbReference type="EMBL" id="ORZ29574.1"/>
    </source>
</evidence>
<dbReference type="NCBIfam" id="TIGR00344">
    <property type="entry name" value="alaS"/>
    <property type="match status" value="1"/>
</dbReference>
<dbReference type="EC" id="6.1.1.7" evidence="2"/>
<dbReference type="SUPFAM" id="SSF101353">
    <property type="entry name" value="Putative anticodon-binding domain of alanyl-tRNA synthetase (AlaRS)"/>
    <property type="match status" value="1"/>
</dbReference>
<dbReference type="InterPro" id="IPR045864">
    <property type="entry name" value="aa-tRNA-synth_II/BPL/LPL"/>
</dbReference>
<dbReference type="InterPro" id="IPR018163">
    <property type="entry name" value="Thr/Ala-tRNA-synth_IIc_edit"/>
</dbReference>
<dbReference type="FunFam" id="3.30.980.10:FF:000004">
    <property type="entry name" value="Alanine--tRNA ligase, cytoplasmic"/>
    <property type="match status" value="1"/>
</dbReference>
<dbReference type="EMBL" id="MCFL01000158">
    <property type="protein sequence ID" value="ORZ29574.1"/>
    <property type="molecule type" value="Genomic_DNA"/>
</dbReference>